<feature type="signal peptide" evidence="2">
    <location>
        <begin position="1"/>
        <end position="37"/>
    </location>
</feature>
<evidence type="ECO:0000259" key="3">
    <source>
        <dbReference type="Pfam" id="PF06439"/>
    </source>
</evidence>
<dbReference type="Gene3D" id="2.60.120.560">
    <property type="entry name" value="Exo-inulinase, domain 1"/>
    <property type="match status" value="1"/>
</dbReference>
<feature type="region of interest" description="Disordered" evidence="1">
    <location>
        <begin position="352"/>
        <end position="438"/>
    </location>
</feature>
<feature type="domain" description="3-keto-alpha-glucoside-1,2-lyase/3-keto-2-hydroxy-glucal hydratase" evidence="3">
    <location>
        <begin position="167"/>
        <end position="341"/>
    </location>
</feature>
<feature type="chain" id="PRO_5022810672" description="3-keto-alpha-glucoside-1,2-lyase/3-keto-2-hydroxy-glucal hydratase domain-containing protein" evidence="2">
    <location>
        <begin position="38"/>
        <end position="438"/>
    </location>
</feature>
<dbReference type="EMBL" id="SJPN01000022">
    <property type="protein sequence ID" value="TWT89461.1"/>
    <property type="molecule type" value="Genomic_DNA"/>
</dbReference>
<protein>
    <recommendedName>
        <fullName evidence="3">3-keto-alpha-glucoside-1,2-lyase/3-keto-2-hydroxy-glucal hydratase domain-containing protein</fullName>
    </recommendedName>
</protein>
<dbReference type="Proteomes" id="UP000320176">
    <property type="component" value="Unassembled WGS sequence"/>
</dbReference>
<keyword evidence="5" id="KW-1185">Reference proteome</keyword>
<sequence precursor="true">MPNRPSPLSIFRFVPKSSLALTFALAAVAVCSTSAMAQRSGKGPAFTSPPTDDPNYALLGEFAGAIKTGENQYEPLALQIRPIGGDQFEAISFWGGLPGQEKHKPEMTKMIGIRSGDYVVLSGGPWAIFVEKDHCLIVDRKGDKLGHLDRVERQSPTLGATPPAGALVLFDGTNVDQFVGARMTDDGLLMEGAEIRPMLQDFNMHVEFRLPYMPQATGQSRGNSGLYLQSRYECQVLDSFATEPVFDGCGALYRFKAPDLNMCLPPLVWQTYDIQFTAPRWASDGSKIRGAHITSWINGVKVQDNVSLPNKTGAGKEEAPLLLPIHIQNHGDPVRFRNMWVIDRGLTTVEFPVTKKDDPKPESPEKKSTEKQSAEKQKPSAASDKEDKKPDAKQEKPAEAKKDKAEAKPAETKPAAEKTFAPAKNDKAADEKAEAASK</sequence>
<evidence type="ECO:0000313" key="4">
    <source>
        <dbReference type="EMBL" id="TWT89461.1"/>
    </source>
</evidence>
<feature type="compositionally biased region" description="Basic and acidic residues" evidence="1">
    <location>
        <begin position="424"/>
        <end position="438"/>
    </location>
</feature>
<dbReference type="OrthoDB" id="176168at2"/>
<accession>A0A5C5ZRP2</accession>
<evidence type="ECO:0000256" key="1">
    <source>
        <dbReference type="SAM" id="MobiDB-lite"/>
    </source>
</evidence>
<organism evidence="4 5">
    <name type="scientific">Stieleria varia</name>
    <dbReference type="NCBI Taxonomy" id="2528005"/>
    <lineage>
        <taxon>Bacteria</taxon>
        <taxon>Pseudomonadati</taxon>
        <taxon>Planctomycetota</taxon>
        <taxon>Planctomycetia</taxon>
        <taxon>Pirellulales</taxon>
        <taxon>Pirellulaceae</taxon>
        <taxon>Stieleria</taxon>
    </lineage>
</organism>
<proteinExistence type="predicted"/>
<evidence type="ECO:0000256" key="2">
    <source>
        <dbReference type="SAM" id="SignalP"/>
    </source>
</evidence>
<dbReference type="Pfam" id="PF06439">
    <property type="entry name" value="3keto-disac_hyd"/>
    <property type="match status" value="1"/>
</dbReference>
<feature type="compositionally biased region" description="Basic and acidic residues" evidence="1">
    <location>
        <begin position="353"/>
        <end position="416"/>
    </location>
</feature>
<dbReference type="GO" id="GO:0016787">
    <property type="term" value="F:hydrolase activity"/>
    <property type="evidence" value="ECO:0007669"/>
    <property type="project" value="InterPro"/>
</dbReference>
<keyword evidence="2" id="KW-0732">Signal</keyword>
<name>A0A5C5ZRP2_9BACT</name>
<dbReference type="AlphaFoldDB" id="A0A5C5ZRP2"/>
<gene>
    <name evidence="4" type="ORF">Pla52n_68000</name>
</gene>
<comment type="caution">
    <text evidence="4">The sequence shown here is derived from an EMBL/GenBank/DDBJ whole genome shotgun (WGS) entry which is preliminary data.</text>
</comment>
<dbReference type="InterPro" id="IPR010496">
    <property type="entry name" value="AL/BT2_dom"/>
</dbReference>
<reference evidence="4 5" key="1">
    <citation type="submission" date="2019-02" db="EMBL/GenBank/DDBJ databases">
        <title>Deep-cultivation of Planctomycetes and their phenomic and genomic characterization uncovers novel biology.</title>
        <authorList>
            <person name="Wiegand S."/>
            <person name="Jogler M."/>
            <person name="Boedeker C."/>
            <person name="Pinto D."/>
            <person name="Vollmers J."/>
            <person name="Rivas-Marin E."/>
            <person name="Kohn T."/>
            <person name="Peeters S.H."/>
            <person name="Heuer A."/>
            <person name="Rast P."/>
            <person name="Oberbeckmann S."/>
            <person name="Bunk B."/>
            <person name="Jeske O."/>
            <person name="Meyerdierks A."/>
            <person name="Storesund J.E."/>
            <person name="Kallscheuer N."/>
            <person name="Luecker S."/>
            <person name="Lage O.M."/>
            <person name="Pohl T."/>
            <person name="Merkel B.J."/>
            <person name="Hornburger P."/>
            <person name="Mueller R.-W."/>
            <person name="Bruemmer F."/>
            <person name="Labrenz M."/>
            <person name="Spormann A.M."/>
            <person name="Op Den Camp H."/>
            <person name="Overmann J."/>
            <person name="Amann R."/>
            <person name="Jetten M.S.M."/>
            <person name="Mascher T."/>
            <person name="Medema M.H."/>
            <person name="Devos D.P."/>
            <person name="Kaster A.-K."/>
            <person name="Ovreas L."/>
            <person name="Rohde M."/>
            <person name="Galperin M.Y."/>
            <person name="Jogler C."/>
        </authorList>
    </citation>
    <scope>NUCLEOTIDE SEQUENCE [LARGE SCALE GENOMIC DNA]</scope>
    <source>
        <strain evidence="4 5">Pla52n</strain>
    </source>
</reference>
<evidence type="ECO:0000313" key="5">
    <source>
        <dbReference type="Proteomes" id="UP000320176"/>
    </source>
</evidence>